<gene>
    <name evidence="11" type="ORF">CWS31_004920</name>
</gene>
<evidence type="ECO:0000256" key="2">
    <source>
        <dbReference type="ARBA" id="ARBA00008017"/>
    </source>
</evidence>
<dbReference type="Gene3D" id="2.30.30.60">
    <property type="match status" value="1"/>
</dbReference>
<dbReference type="SUPFAM" id="SSF82689">
    <property type="entry name" value="Mechanosensitive channel protein MscS (YggB), C-terminal domain"/>
    <property type="match status" value="1"/>
</dbReference>
<evidence type="ECO:0000259" key="9">
    <source>
        <dbReference type="Pfam" id="PF00924"/>
    </source>
</evidence>
<comment type="caution">
    <text evidence="11">The sequence shown here is derived from an EMBL/GenBank/DDBJ whole genome shotgun (WGS) entry which is preliminary data.</text>
</comment>
<evidence type="ECO:0000313" key="11">
    <source>
        <dbReference type="EMBL" id="TYK66677.1"/>
    </source>
</evidence>
<dbReference type="InterPro" id="IPR011066">
    <property type="entry name" value="MscS_channel_C_sf"/>
</dbReference>
<dbReference type="Pfam" id="PF00924">
    <property type="entry name" value="MS_channel_2nd"/>
    <property type="match status" value="1"/>
</dbReference>
<accession>A0ABY3MZP4</accession>
<proteinExistence type="inferred from homology"/>
<dbReference type="Proteomes" id="UP000815846">
    <property type="component" value="Unassembled WGS sequence"/>
</dbReference>
<organism evidence="11 12">
    <name type="scientific">Colwellia echini</name>
    <dbReference type="NCBI Taxonomy" id="1982103"/>
    <lineage>
        <taxon>Bacteria</taxon>
        <taxon>Pseudomonadati</taxon>
        <taxon>Pseudomonadota</taxon>
        <taxon>Gammaproteobacteria</taxon>
        <taxon>Alteromonadales</taxon>
        <taxon>Colwelliaceae</taxon>
        <taxon>Colwellia</taxon>
    </lineage>
</organism>
<comment type="subunit">
    <text evidence="7">Homoheptamer.</text>
</comment>
<evidence type="ECO:0000256" key="3">
    <source>
        <dbReference type="ARBA" id="ARBA00022475"/>
    </source>
</evidence>
<keyword evidence="3" id="KW-1003">Cell membrane</keyword>
<feature type="domain" description="Mechanosensitive ion channel MscS" evidence="9">
    <location>
        <begin position="108"/>
        <end position="174"/>
    </location>
</feature>
<comment type="similarity">
    <text evidence="2 7">Belongs to the MscS (TC 1.A.23) family.</text>
</comment>
<name>A0ABY3MZP4_9GAMM</name>
<dbReference type="Pfam" id="PF21082">
    <property type="entry name" value="MS_channel_3rd"/>
    <property type="match status" value="1"/>
</dbReference>
<evidence type="ECO:0000313" key="12">
    <source>
        <dbReference type="Proteomes" id="UP000815846"/>
    </source>
</evidence>
<dbReference type="SUPFAM" id="SSF82861">
    <property type="entry name" value="Mechanosensitive channel protein MscS (YggB), transmembrane region"/>
    <property type="match status" value="1"/>
</dbReference>
<feature type="domain" description="Mechanosensitive ion channel MscS C-terminal" evidence="10">
    <location>
        <begin position="182"/>
        <end position="265"/>
    </location>
</feature>
<dbReference type="PANTHER" id="PTHR30221">
    <property type="entry name" value="SMALL-CONDUCTANCE MECHANOSENSITIVE CHANNEL"/>
    <property type="match status" value="1"/>
</dbReference>
<feature type="compositionally biased region" description="Basic and acidic residues" evidence="8">
    <location>
        <begin position="300"/>
        <end position="326"/>
    </location>
</feature>
<dbReference type="InterPro" id="IPR010920">
    <property type="entry name" value="LSM_dom_sf"/>
</dbReference>
<keyword evidence="7" id="KW-0407">Ion channel</keyword>
<dbReference type="RefSeq" id="WP_101344759.1">
    <property type="nucleotide sequence ID" value="NZ_PJAI02000003.1"/>
</dbReference>
<feature type="region of interest" description="Disordered" evidence="8">
    <location>
        <begin position="285"/>
        <end position="341"/>
    </location>
</feature>
<dbReference type="InterPro" id="IPR045275">
    <property type="entry name" value="MscS_archaea/bacteria_type"/>
</dbReference>
<dbReference type="InterPro" id="IPR049278">
    <property type="entry name" value="MS_channel_C"/>
</dbReference>
<evidence type="ECO:0000256" key="7">
    <source>
        <dbReference type="RuleBase" id="RU369025"/>
    </source>
</evidence>
<reference evidence="11 12" key="1">
    <citation type="submission" date="2019-08" db="EMBL/GenBank/DDBJ databases">
        <title>Microbe sample from Colwellia echini.</title>
        <authorList>
            <person name="Christiansen L."/>
            <person name="Pathiraja D."/>
            <person name="Schultz-Johansen M."/>
            <person name="Choi I.-G."/>
            <person name="Stougaard P."/>
        </authorList>
    </citation>
    <scope>NUCLEOTIDE SEQUENCE [LARGE SCALE GENOMIC DNA]</scope>
    <source>
        <strain evidence="11 12">A3</strain>
    </source>
</reference>
<evidence type="ECO:0000256" key="6">
    <source>
        <dbReference type="ARBA" id="ARBA00023136"/>
    </source>
</evidence>
<keyword evidence="7" id="KW-0406">Ion transport</keyword>
<feature type="transmembrane region" description="Helical" evidence="7">
    <location>
        <begin position="65"/>
        <end position="82"/>
    </location>
</feature>
<keyword evidence="6 7" id="KW-0472">Membrane</keyword>
<keyword evidence="12" id="KW-1185">Reference proteome</keyword>
<keyword evidence="7" id="KW-0997">Cell inner membrane</keyword>
<evidence type="ECO:0000256" key="1">
    <source>
        <dbReference type="ARBA" id="ARBA00004651"/>
    </source>
</evidence>
<evidence type="ECO:0000259" key="10">
    <source>
        <dbReference type="Pfam" id="PF21082"/>
    </source>
</evidence>
<comment type="subcellular location">
    <subcellularLocation>
        <location evidence="7">Cell inner membrane</location>
        <topology evidence="7">Multi-pass membrane protein</topology>
    </subcellularLocation>
    <subcellularLocation>
        <location evidence="1">Cell membrane</location>
        <topology evidence="1">Multi-pass membrane protein</topology>
    </subcellularLocation>
</comment>
<feature type="transmembrane region" description="Helical" evidence="7">
    <location>
        <begin position="24"/>
        <end position="45"/>
    </location>
</feature>
<comment type="caution">
    <text evidence="7">Lacks conserved residue(s) required for the propagation of feature annotation.</text>
</comment>
<keyword evidence="5 7" id="KW-1133">Transmembrane helix</keyword>
<dbReference type="PANTHER" id="PTHR30221:SF1">
    <property type="entry name" value="SMALL-CONDUCTANCE MECHANOSENSITIVE CHANNEL"/>
    <property type="match status" value="1"/>
</dbReference>
<protein>
    <recommendedName>
        <fullName evidence="7">Small-conductance mechanosensitive channel</fullName>
    </recommendedName>
</protein>
<evidence type="ECO:0000256" key="4">
    <source>
        <dbReference type="ARBA" id="ARBA00022692"/>
    </source>
</evidence>
<dbReference type="InterPro" id="IPR011014">
    <property type="entry name" value="MscS_channel_TM-2"/>
</dbReference>
<evidence type="ECO:0000256" key="8">
    <source>
        <dbReference type="SAM" id="MobiDB-lite"/>
    </source>
</evidence>
<feature type="transmembrane region" description="Helical" evidence="7">
    <location>
        <begin position="88"/>
        <end position="106"/>
    </location>
</feature>
<dbReference type="Gene3D" id="1.10.287.1260">
    <property type="match status" value="1"/>
</dbReference>
<sequence length="341" mass="37873">MQTQVVLNDLVQFYQLVLEKLPSIFLGVLIFGIFFWLSKPIANFLTKPLTKTTTSKLIQIVTRRIMSMVVVLIGLYILLRLLGLTQFAVALLSGTGVLGLIIGFAFKDIAENFLSSLLLSVQRPFKLGDIIEVDGYLGVVNKMTSRATTLVDFNGDHVQLPNATIYKNAIRNLTANPLMRSTIDIGVGYDADFNYAQSLAAEIMHAHPAVLKEPEPQVLVDSLGASTCNLRLYFWVNSETSSRLKVSSVLMKEIVETFLAENIAMPDDARERIILNPEDLAMTTDHQVTHSAPNADNTDSTDKNPKKKTNEFKTDDTSSDHDEIREQAAQARDPEEGENIL</sequence>
<dbReference type="InterPro" id="IPR006685">
    <property type="entry name" value="MscS_channel_2nd"/>
</dbReference>
<dbReference type="EMBL" id="PJAI02000003">
    <property type="protein sequence ID" value="TYK66677.1"/>
    <property type="molecule type" value="Genomic_DNA"/>
</dbReference>
<dbReference type="SUPFAM" id="SSF50182">
    <property type="entry name" value="Sm-like ribonucleoproteins"/>
    <property type="match status" value="1"/>
</dbReference>
<feature type="compositionally biased region" description="Polar residues" evidence="8">
    <location>
        <begin position="285"/>
        <end position="298"/>
    </location>
</feature>
<comment type="function">
    <text evidence="7">Mechanosensitive channel that participates in the regulation of osmotic pressure changes within the cell, opening in response to stretch forces in the membrane lipid bilayer, without the need for other proteins. Contributes to normal resistance to hypoosmotic shock. Forms an ion channel of 1.0 nanosiemens conductance with a slight preference for anions.</text>
</comment>
<keyword evidence="7" id="KW-0813">Transport</keyword>
<dbReference type="Gene3D" id="3.30.70.100">
    <property type="match status" value="1"/>
</dbReference>
<dbReference type="InterPro" id="IPR023408">
    <property type="entry name" value="MscS_beta-dom_sf"/>
</dbReference>
<keyword evidence="4 7" id="KW-0812">Transmembrane</keyword>
<evidence type="ECO:0000256" key="5">
    <source>
        <dbReference type="ARBA" id="ARBA00022989"/>
    </source>
</evidence>